<reference evidence="1" key="1">
    <citation type="submission" date="2022-03" db="EMBL/GenBank/DDBJ databases">
        <authorList>
            <person name="Sayadi A."/>
        </authorList>
    </citation>
    <scope>NUCLEOTIDE SEQUENCE</scope>
</reference>
<organism evidence="1 2">
    <name type="scientific">Acanthoscelides obtectus</name>
    <name type="common">Bean weevil</name>
    <name type="synonym">Bruchus obtectus</name>
    <dbReference type="NCBI Taxonomy" id="200917"/>
    <lineage>
        <taxon>Eukaryota</taxon>
        <taxon>Metazoa</taxon>
        <taxon>Ecdysozoa</taxon>
        <taxon>Arthropoda</taxon>
        <taxon>Hexapoda</taxon>
        <taxon>Insecta</taxon>
        <taxon>Pterygota</taxon>
        <taxon>Neoptera</taxon>
        <taxon>Endopterygota</taxon>
        <taxon>Coleoptera</taxon>
        <taxon>Polyphaga</taxon>
        <taxon>Cucujiformia</taxon>
        <taxon>Chrysomeloidea</taxon>
        <taxon>Chrysomelidae</taxon>
        <taxon>Bruchinae</taxon>
        <taxon>Bruchini</taxon>
        <taxon>Acanthoscelides</taxon>
    </lineage>
</organism>
<evidence type="ECO:0000313" key="2">
    <source>
        <dbReference type="Proteomes" id="UP001152888"/>
    </source>
</evidence>
<name>A0A9P0PTA9_ACAOB</name>
<dbReference type="OrthoDB" id="6750918at2759"/>
<dbReference type="EMBL" id="CAKOFQ010007316">
    <property type="protein sequence ID" value="CAH1998145.1"/>
    <property type="molecule type" value="Genomic_DNA"/>
</dbReference>
<comment type="caution">
    <text evidence="1">The sequence shown here is derived from an EMBL/GenBank/DDBJ whole genome shotgun (WGS) entry which is preliminary data.</text>
</comment>
<keyword evidence="2" id="KW-1185">Reference proteome</keyword>
<gene>
    <name evidence="1" type="ORF">ACAOBT_LOCUS24183</name>
</gene>
<accession>A0A9P0PTA9</accession>
<evidence type="ECO:0000313" key="1">
    <source>
        <dbReference type="EMBL" id="CAH1998145.1"/>
    </source>
</evidence>
<dbReference type="Proteomes" id="UP001152888">
    <property type="component" value="Unassembled WGS sequence"/>
</dbReference>
<dbReference type="AlphaFoldDB" id="A0A9P0PTA9"/>
<proteinExistence type="predicted"/>
<protein>
    <submittedName>
        <fullName evidence="1">Uncharacterized protein</fullName>
    </submittedName>
</protein>
<sequence length="91" mass="10414">MLLYSASRIINDVEKKKTYGSTKSDKHMRNLSIEEALKFKKSGKSGGKPDDIYVPTVKWFRKMEEIMDSYTAENETKSIVSQKCIFVITGN</sequence>